<dbReference type="PANTHER" id="PTHR15574">
    <property type="entry name" value="WD REPEAT DOMAIN-CONTAINING FAMILY"/>
    <property type="match status" value="1"/>
</dbReference>
<feature type="compositionally biased region" description="Polar residues" evidence="4">
    <location>
        <begin position="92"/>
        <end position="116"/>
    </location>
</feature>
<dbReference type="EMBL" id="QDEB01031148">
    <property type="protein sequence ID" value="RZC39822.1"/>
    <property type="molecule type" value="Genomic_DNA"/>
</dbReference>
<comment type="caution">
    <text evidence="5">The sequence shown here is derived from an EMBL/GenBank/DDBJ whole genome shotgun (WGS) entry which is preliminary data.</text>
</comment>
<dbReference type="InterPro" id="IPR015943">
    <property type="entry name" value="WD40/YVTN_repeat-like_dom_sf"/>
</dbReference>
<dbReference type="Proteomes" id="UP000292052">
    <property type="component" value="Unassembled WGS sequence"/>
</dbReference>
<feature type="non-terminal residue" evidence="5">
    <location>
        <position position="1"/>
    </location>
</feature>
<dbReference type="OrthoDB" id="4869960at2759"/>
<dbReference type="InterPro" id="IPR045151">
    <property type="entry name" value="DCAF8"/>
</dbReference>
<dbReference type="SMART" id="SM00320">
    <property type="entry name" value="WD40"/>
    <property type="match status" value="2"/>
</dbReference>
<evidence type="ECO:0000313" key="6">
    <source>
        <dbReference type="Proteomes" id="UP000292052"/>
    </source>
</evidence>
<dbReference type="STRING" id="1661398.A0A482W3U6"/>
<reference evidence="5 6" key="1">
    <citation type="submission" date="2017-03" db="EMBL/GenBank/DDBJ databases">
        <title>Genome of the blue death feigning beetle - Asbolus verrucosus.</title>
        <authorList>
            <person name="Rider S.D."/>
        </authorList>
    </citation>
    <scope>NUCLEOTIDE SEQUENCE [LARGE SCALE GENOMIC DNA]</scope>
    <source>
        <strain evidence="5">Butters</strain>
        <tissue evidence="5">Head and leg muscle</tissue>
    </source>
</reference>
<evidence type="ECO:0000256" key="4">
    <source>
        <dbReference type="SAM" id="MobiDB-lite"/>
    </source>
</evidence>
<evidence type="ECO:0000256" key="3">
    <source>
        <dbReference type="PROSITE-ProRule" id="PRU00221"/>
    </source>
</evidence>
<dbReference type="SUPFAM" id="SSF50978">
    <property type="entry name" value="WD40 repeat-like"/>
    <property type="match status" value="1"/>
</dbReference>
<evidence type="ECO:0000313" key="5">
    <source>
        <dbReference type="EMBL" id="RZC39822.1"/>
    </source>
</evidence>
<protein>
    <submittedName>
        <fullName evidence="5">DDB1-and CUL4-associated factor 6-like</fullName>
    </submittedName>
</protein>
<dbReference type="InterPro" id="IPR001680">
    <property type="entry name" value="WD40_rpt"/>
</dbReference>
<dbReference type="AlphaFoldDB" id="A0A482W3U6"/>
<dbReference type="GO" id="GO:0045944">
    <property type="term" value="P:positive regulation of transcription by RNA polymerase II"/>
    <property type="evidence" value="ECO:0007669"/>
    <property type="project" value="TreeGrafter"/>
</dbReference>
<dbReference type="PROSITE" id="PS50082">
    <property type="entry name" value="WD_REPEATS_2"/>
    <property type="match status" value="1"/>
</dbReference>
<feature type="non-terminal residue" evidence="5">
    <location>
        <position position="300"/>
    </location>
</feature>
<gene>
    <name evidence="5" type="ORF">BDFB_009717</name>
</gene>
<feature type="repeat" description="WD" evidence="3">
    <location>
        <begin position="202"/>
        <end position="233"/>
    </location>
</feature>
<feature type="region of interest" description="Disordered" evidence="4">
    <location>
        <begin position="92"/>
        <end position="144"/>
    </location>
</feature>
<dbReference type="Pfam" id="PF00400">
    <property type="entry name" value="WD40"/>
    <property type="match status" value="1"/>
</dbReference>
<feature type="compositionally biased region" description="Acidic residues" evidence="4">
    <location>
        <begin position="126"/>
        <end position="136"/>
    </location>
</feature>
<keyword evidence="2" id="KW-0677">Repeat</keyword>
<feature type="region of interest" description="Disordered" evidence="4">
    <location>
        <begin position="1"/>
        <end position="36"/>
    </location>
</feature>
<keyword evidence="1 3" id="KW-0853">WD repeat</keyword>
<proteinExistence type="predicted"/>
<dbReference type="PANTHER" id="PTHR15574:SF39">
    <property type="entry name" value="DDB1- AND CUL4-ASSOCIATED FACTOR 6"/>
    <property type="match status" value="1"/>
</dbReference>
<evidence type="ECO:0000256" key="1">
    <source>
        <dbReference type="ARBA" id="ARBA00022574"/>
    </source>
</evidence>
<accession>A0A482W3U6</accession>
<keyword evidence="6" id="KW-1185">Reference proteome</keyword>
<dbReference type="GO" id="GO:0005737">
    <property type="term" value="C:cytoplasm"/>
    <property type="evidence" value="ECO:0007669"/>
    <property type="project" value="TreeGrafter"/>
</dbReference>
<dbReference type="GO" id="GO:0080008">
    <property type="term" value="C:Cul4-RING E3 ubiquitin ligase complex"/>
    <property type="evidence" value="ECO:0007669"/>
    <property type="project" value="TreeGrafter"/>
</dbReference>
<organism evidence="5 6">
    <name type="scientific">Asbolus verrucosus</name>
    <name type="common">Desert ironclad beetle</name>
    <dbReference type="NCBI Taxonomy" id="1661398"/>
    <lineage>
        <taxon>Eukaryota</taxon>
        <taxon>Metazoa</taxon>
        <taxon>Ecdysozoa</taxon>
        <taxon>Arthropoda</taxon>
        <taxon>Hexapoda</taxon>
        <taxon>Insecta</taxon>
        <taxon>Pterygota</taxon>
        <taxon>Neoptera</taxon>
        <taxon>Endopterygota</taxon>
        <taxon>Coleoptera</taxon>
        <taxon>Polyphaga</taxon>
        <taxon>Cucujiformia</taxon>
        <taxon>Tenebrionidae</taxon>
        <taxon>Pimeliinae</taxon>
        <taxon>Asbolus</taxon>
    </lineage>
</organism>
<dbReference type="Gene3D" id="2.130.10.10">
    <property type="entry name" value="YVTN repeat-like/Quinoprotein amine dehydrogenase"/>
    <property type="match status" value="1"/>
</dbReference>
<feature type="compositionally biased region" description="Polar residues" evidence="4">
    <location>
        <begin position="1"/>
        <end position="23"/>
    </location>
</feature>
<evidence type="ECO:0000256" key="2">
    <source>
        <dbReference type="ARBA" id="ARBA00022737"/>
    </source>
</evidence>
<dbReference type="InterPro" id="IPR036322">
    <property type="entry name" value="WD40_repeat_dom_sf"/>
</dbReference>
<sequence>PSEEQSTSGGATAETSNSSQSVESNEDRPSESSACVTSLYSHLTTLRNLRDGFIEQHGSEPSVSLRYSQQSTANATISLRVGDELSRGNFDTSHSDILSVPSTSQNEQTAVKSSTLLPEDGANSDGEFDDYEDEFTSDPSLKKTENPNAYEAEMKMKYVGHRNARTMIKEATFWGNDYVMSGSDCGHIFIWDKNTAKLKMLLQADQHVVNCLQPHPTLPLLATSGIDHDVKLWAPILEEPNFNVKMAEDLINRNAIMLEETRDTITVPAAFMIRMLACLNQIRRGARARSRRQEEEDENN</sequence>
<name>A0A482W3U6_ASBVE</name>